<dbReference type="EMBL" id="VFFF01000001">
    <property type="protein sequence ID" value="TNY33938.1"/>
    <property type="molecule type" value="Genomic_DNA"/>
</dbReference>
<organism evidence="2 3">
    <name type="scientific">Pelagovum pacificum</name>
    <dbReference type="NCBI Taxonomy" id="2588711"/>
    <lineage>
        <taxon>Bacteria</taxon>
        <taxon>Pseudomonadati</taxon>
        <taxon>Pseudomonadota</taxon>
        <taxon>Alphaproteobacteria</taxon>
        <taxon>Rhodobacterales</taxon>
        <taxon>Paracoccaceae</taxon>
        <taxon>Pelagovum</taxon>
    </lineage>
</organism>
<accession>A0A5C5GGQ8</accession>
<proteinExistence type="predicted"/>
<reference evidence="2 3" key="1">
    <citation type="submission" date="2019-06" db="EMBL/GenBank/DDBJ databases">
        <title>Genome of new Rhodobacteraceae sp. SM1903.</title>
        <authorList>
            <person name="Ren X."/>
        </authorList>
    </citation>
    <scope>NUCLEOTIDE SEQUENCE [LARGE SCALE GENOMIC DNA]</scope>
    <source>
        <strain evidence="2 3">SM1903</strain>
    </source>
</reference>
<comment type="caution">
    <text evidence="2">The sequence shown here is derived from an EMBL/GenBank/DDBJ whole genome shotgun (WGS) entry which is preliminary data.</text>
</comment>
<feature type="chain" id="PRO_5022667057" evidence="1">
    <location>
        <begin position="18"/>
        <end position="194"/>
    </location>
</feature>
<protein>
    <submittedName>
        <fullName evidence="2">Uncharacterized protein</fullName>
    </submittedName>
</protein>
<keyword evidence="3" id="KW-1185">Reference proteome</keyword>
<dbReference type="AlphaFoldDB" id="A0A5C5GGQ8"/>
<keyword evidence="1" id="KW-0732">Signal</keyword>
<dbReference type="RefSeq" id="WP_140194809.1">
    <property type="nucleotide sequence ID" value="NZ_CP065915.1"/>
</dbReference>
<gene>
    <name evidence="2" type="ORF">FHY64_11935</name>
</gene>
<evidence type="ECO:0000313" key="2">
    <source>
        <dbReference type="EMBL" id="TNY33938.1"/>
    </source>
</evidence>
<dbReference type="OrthoDB" id="7872144at2"/>
<name>A0A5C5GGQ8_9RHOB</name>
<dbReference type="Proteomes" id="UP000314011">
    <property type="component" value="Unassembled WGS sequence"/>
</dbReference>
<sequence length="194" mass="21192">MIRFLFAALFCAGPAFAQCPDPSQLDAEGITIAFDDGAIVTYQRLGPDLVLEMNDLEFDTGFGGVYRFGMLPVEEFDLDESGGIIDDSRWVTSYPQGAPGALPPPSSSVDVPFERNAPGESMSGTITFEALGYGNRIISGCPIATRGFKVRVTEADGSWYEPRFNYFTDYGFSIMIGSSNSAGEEYSYDTEWIE</sequence>
<evidence type="ECO:0000313" key="3">
    <source>
        <dbReference type="Proteomes" id="UP000314011"/>
    </source>
</evidence>
<feature type="signal peptide" evidence="1">
    <location>
        <begin position="1"/>
        <end position="17"/>
    </location>
</feature>
<evidence type="ECO:0000256" key="1">
    <source>
        <dbReference type="SAM" id="SignalP"/>
    </source>
</evidence>